<evidence type="ECO:0000313" key="2">
    <source>
        <dbReference type="Proteomes" id="UP000076727"/>
    </source>
</evidence>
<proteinExistence type="predicted"/>
<dbReference type="Proteomes" id="UP000076727">
    <property type="component" value="Unassembled WGS sequence"/>
</dbReference>
<dbReference type="EMBL" id="KV429125">
    <property type="protein sequence ID" value="KZT64558.1"/>
    <property type="molecule type" value="Genomic_DNA"/>
</dbReference>
<accession>A0A165LL13</accession>
<name>A0A165LL13_9APHY</name>
<organism evidence="1 2">
    <name type="scientific">Daedalea quercina L-15889</name>
    <dbReference type="NCBI Taxonomy" id="1314783"/>
    <lineage>
        <taxon>Eukaryota</taxon>
        <taxon>Fungi</taxon>
        <taxon>Dikarya</taxon>
        <taxon>Basidiomycota</taxon>
        <taxon>Agaricomycotina</taxon>
        <taxon>Agaricomycetes</taxon>
        <taxon>Polyporales</taxon>
        <taxon>Fomitopsis</taxon>
    </lineage>
</organism>
<dbReference type="AlphaFoldDB" id="A0A165LL13"/>
<reference evidence="1 2" key="1">
    <citation type="journal article" date="2016" name="Mol. Biol. Evol.">
        <title>Comparative Genomics of Early-Diverging Mushroom-Forming Fungi Provides Insights into the Origins of Lignocellulose Decay Capabilities.</title>
        <authorList>
            <person name="Nagy L.G."/>
            <person name="Riley R."/>
            <person name="Tritt A."/>
            <person name="Adam C."/>
            <person name="Daum C."/>
            <person name="Floudas D."/>
            <person name="Sun H."/>
            <person name="Yadav J.S."/>
            <person name="Pangilinan J."/>
            <person name="Larsson K.H."/>
            <person name="Matsuura K."/>
            <person name="Barry K."/>
            <person name="Labutti K."/>
            <person name="Kuo R."/>
            <person name="Ohm R.A."/>
            <person name="Bhattacharya S.S."/>
            <person name="Shirouzu T."/>
            <person name="Yoshinaga Y."/>
            <person name="Martin F.M."/>
            <person name="Grigoriev I.V."/>
            <person name="Hibbett D.S."/>
        </authorList>
    </citation>
    <scope>NUCLEOTIDE SEQUENCE [LARGE SCALE GENOMIC DNA]</scope>
    <source>
        <strain evidence="1 2">L-15889</strain>
    </source>
</reference>
<dbReference type="STRING" id="1314783.A0A165LL13"/>
<dbReference type="OrthoDB" id="2792131at2759"/>
<evidence type="ECO:0000313" key="1">
    <source>
        <dbReference type="EMBL" id="KZT64558.1"/>
    </source>
</evidence>
<sequence>MTYKLNDWPALPFGHLPELPEDDNEDLSYTPSSGICPQRRSDEEKAFEVLKYMCENLSRFSLRTFLTTLLISDSGEIKNTVNTWKVNGGIPELLDILWAMSGLRDDTVCTWVTDKAAAAKGPHTVFANMLRAPARTLSVVQLKSFMLHELGTMYSQTMPQTRTIFKAIMNKDHTV</sequence>
<gene>
    <name evidence="1" type="ORF">DAEQUDRAFT_769618</name>
</gene>
<keyword evidence="2" id="KW-1185">Reference proteome</keyword>
<protein>
    <submittedName>
        <fullName evidence="1">Uncharacterized protein</fullName>
    </submittedName>
</protein>